<dbReference type="CDD" id="cd09864">
    <property type="entry name" value="PIN_Fcf1-like"/>
    <property type="match status" value="1"/>
</dbReference>
<feature type="domain" description="PIN" evidence="7">
    <location>
        <begin position="65"/>
        <end position="164"/>
    </location>
</feature>
<sequence length="196" mass="23004">MGKQKKVRQFRHKKLLKAGDVRLKKNQDKRKGPEEKEKKKEKINYVQQTSSALFFKYNTQLGPPYRVLIDTNFINFSVQNKLEIVSEMMNCLYAKCIPIVTDCVVAELEKLGQKYRVALRLVKDPRFERMTCTHKGTYADDCLVKRVEQHKCFIVATCDKDLKRRIRKIPGVPIMYIRGKRYSIERLPEAYGAPKM</sequence>
<evidence type="ECO:0000259" key="7">
    <source>
        <dbReference type="SMART" id="SM00670"/>
    </source>
</evidence>
<organism evidence="8">
    <name type="scientific">Paramoeba aestuarina</name>
    <dbReference type="NCBI Taxonomy" id="180227"/>
    <lineage>
        <taxon>Eukaryota</taxon>
        <taxon>Amoebozoa</taxon>
        <taxon>Discosea</taxon>
        <taxon>Flabellinia</taxon>
        <taxon>Dactylopodida</taxon>
        <taxon>Paramoebidae</taxon>
        <taxon>Paramoeba</taxon>
    </lineage>
</organism>
<dbReference type="SUPFAM" id="SSF88723">
    <property type="entry name" value="PIN domain-like"/>
    <property type="match status" value="1"/>
</dbReference>
<comment type="similarity">
    <text evidence="5">Belongs to the UTP23/FCF1 family. FCF1 subfamily.</text>
</comment>
<evidence type="ECO:0000256" key="4">
    <source>
        <dbReference type="ARBA" id="ARBA00023242"/>
    </source>
</evidence>
<dbReference type="Gene3D" id="3.40.50.1010">
    <property type="entry name" value="5'-nuclease"/>
    <property type="match status" value="1"/>
</dbReference>
<dbReference type="FunFam" id="3.40.50.1010:FF:000004">
    <property type="entry name" value="rRNA-processing protein FCF1 homolog"/>
    <property type="match status" value="1"/>
</dbReference>
<evidence type="ECO:0000313" key="8">
    <source>
        <dbReference type="EMBL" id="CAE2295244.1"/>
    </source>
</evidence>
<reference evidence="8" key="1">
    <citation type="submission" date="2021-01" db="EMBL/GenBank/DDBJ databases">
        <authorList>
            <person name="Corre E."/>
            <person name="Pelletier E."/>
            <person name="Niang G."/>
            <person name="Scheremetjew M."/>
            <person name="Finn R."/>
            <person name="Kale V."/>
            <person name="Holt S."/>
            <person name="Cochrane G."/>
            <person name="Meng A."/>
            <person name="Brown T."/>
            <person name="Cohen L."/>
        </authorList>
    </citation>
    <scope>NUCLEOTIDE SEQUENCE</scope>
    <source>
        <strain evidence="8">SoJaBio B1-5/56/2</strain>
    </source>
</reference>
<protein>
    <recommendedName>
        <fullName evidence="7">PIN domain-containing protein</fullName>
    </recommendedName>
</protein>
<dbReference type="InterPro" id="IPR029060">
    <property type="entry name" value="PIN-like_dom_sf"/>
</dbReference>
<evidence type="ECO:0000256" key="5">
    <source>
        <dbReference type="ARBA" id="ARBA00024026"/>
    </source>
</evidence>
<dbReference type="Pfam" id="PF04900">
    <property type="entry name" value="Fcf1"/>
    <property type="match status" value="1"/>
</dbReference>
<evidence type="ECO:0000256" key="3">
    <source>
        <dbReference type="ARBA" id="ARBA00022552"/>
    </source>
</evidence>
<keyword evidence="4" id="KW-0539">Nucleus</keyword>
<evidence type="ECO:0000256" key="2">
    <source>
        <dbReference type="ARBA" id="ARBA00022517"/>
    </source>
</evidence>
<comment type="subcellular location">
    <subcellularLocation>
        <location evidence="1">Nucleus</location>
        <location evidence="1">Nucleolus</location>
    </subcellularLocation>
</comment>
<dbReference type="AlphaFoldDB" id="A0A7S4KHK1"/>
<dbReference type="InterPro" id="IPR002716">
    <property type="entry name" value="PIN_dom"/>
</dbReference>
<gene>
    <name evidence="8" type="ORF">NAES01612_LOCUS6946</name>
</gene>
<feature type="region of interest" description="Disordered" evidence="6">
    <location>
        <begin position="20"/>
        <end position="42"/>
    </location>
</feature>
<proteinExistence type="inferred from homology"/>
<dbReference type="EMBL" id="HBKR01010461">
    <property type="protein sequence ID" value="CAE2295244.1"/>
    <property type="molecule type" value="Transcribed_RNA"/>
</dbReference>
<dbReference type="InterPro" id="IPR037503">
    <property type="entry name" value="Fcf1_PIN"/>
</dbReference>
<keyword evidence="2" id="KW-0690">Ribosome biogenesis</keyword>
<dbReference type="InterPro" id="IPR006984">
    <property type="entry name" value="Fcf1/UTP23"/>
</dbReference>
<accession>A0A7S4KHK1</accession>
<dbReference type="GO" id="GO:0006364">
    <property type="term" value="P:rRNA processing"/>
    <property type="evidence" value="ECO:0007669"/>
    <property type="project" value="UniProtKB-KW"/>
</dbReference>
<dbReference type="PANTHER" id="PTHR12416">
    <property type="entry name" value="RRNA-PROCESSING PROTEIN UTP23 HOMOLOG"/>
    <property type="match status" value="1"/>
</dbReference>
<evidence type="ECO:0000256" key="1">
    <source>
        <dbReference type="ARBA" id="ARBA00004604"/>
    </source>
</evidence>
<name>A0A7S4KHK1_9EUKA</name>
<keyword evidence="3" id="KW-0698">rRNA processing</keyword>
<dbReference type="GO" id="GO:0042274">
    <property type="term" value="P:ribosomal small subunit biogenesis"/>
    <property type="evidence" value="ECO:0007669"/>
    <property type="project" value="UniProtKB-ARBA"/>
</dbReference>
<evidence type="ECO:0000256" key="6">
    <source>
        <dbReference type="SAM" id="MobiDB-lite"/>
    </source>
</evidence>
<dbReference type="SMART" id="SM00670">
    <property type="entry name" value="PINc"/>
    <property type="match status" value="1"/>
</dbReference>
<dbReference type="GO" id="GO:0032040">
    <property type="term" value="C:small-subunit processome"/>
    <property type="evidence" value="ECO:0007669"/>
    <property type="project" value="InterPro"/>
</dbReference>